<evidence type="ECO:0000256" key="2">
    <source>
        <dbReference type="SAM" id="Phobius"/>
    </source>
</evidence>
<keyword evidence="4" id="KW-1185">Reference proteome</keyword>
<evidence type="ECO:0000313" key="4">
    <source>
        <dbReference type="Proteomes" id="UP000265515"/>
    </source>
</evidence>
<keyword evidence="2" id="KW-0812">Transmembrane</keyword>
<dbReference type="SUPFAM" id="SSF48371">
    <property type="entry name" value="ARM repeat"/>
    <property type="match status" value="1"/>
</dbReference>
<accession>A0A388LH41</accession>
<keyword evidence="2" id="KW-0472">Membrane</keyword>
<proteinExistence type="predicted"/>
<keyword evidence="2" id="KW-1133">Transmembrane helix</keyword>
<feature type="transmembrane region" description="Helical" evidence="2">
    <location>
        <begin position="189"/>
        <end position="213"/>
    </location>
</feature>
<feature type="transmembrane region" description="Helical" evidence="2">
    <location>
        <begin position="75"/>
        <end position="92"/>
    </location>
</feature>
<dbReference type="AlphaFoldDB" id="A0A388LH41"/>
<evidence type="ECO:0000256" key="1">
    <source>
        <dbReference type="SAM" id="MobiDB-lite"/>
    </source>
</evidence>
<reference evidence="3 4" key="1">
    <citation type="journal article" date="2018" name="Cell">
        <title>The Chara Genome: Secondary Complexity and Implications for Plant Terrestrialization.</title>
        <authorList>
            <person name="Nishiyama T."/>
            <person name="Sakayama H."/>
            <person name="Vries J.D."/>
            <person name="Buschmann H."/>
            <person name="Saint-Marcoux D."/>
            <person name="Ullrich K.K."/>
            <person name="Haas F.B."/>
            <person name="Vanderstraeten L."/>
            <person name="Becker D."/>
            <person name="Lang D."/>
            <person name="Vosolsobe S."/>
            <person name="Rombauts S."/>
            <person name="Wilhelmsson P.K.I."/>
            <person name="Janitza P."/>
            <person name="Kern R."/>
            <person name="Heyl A."/>
            <person name="Rumpler F."/>
            <person name="Villalobos L.I.A.C."/>
            <person name="Clay J.M."/>
            <person name="Skokan R."/>
            <person name="Toyoda A."/>
            <person name="Suzuki Y."/>
            <person name="Kagoshima H."/>
            <person name="Schijlen E."/>
            <person name="Tajeshwar N."/>
            <person name="Catarino B."/>
            <person name="Hetherington A.J."/>
            <person name="Saltykova A."/>
            <person name="Bonnot C."/>
            <person name="Breuninger H."/>
            <person name="Symeonidi A."/>
            <person name="Radhakrishnan G.V."/>
            <person name="Van Nieuwerburgh F."/>
            <person name="Deforce D."/>
            <person name="Chang C."/>
            <person name="Karol K.G."/>
            <person name="Hedrich R."/>
            <person name="Ulvskov P."/>
            <person name="Glockner G."/>
            <person name="Delwiche C.F."/>
            <person name="Petrasek J."/>
            <person name="Van de Peer Y."/>
            <person name="Friml J."/>
            <person name="Beilby M."/>
            <person name="Dolan L."/>
            <person name="Kohara Y."/>
            <person name="Sugano S."/>
            <person name="Fujiyama A."/>
            <person name="Delaux P.-M."/>
            <person name="Quint M."/>
            <person name="TheiBen G."/>
            <person name="Hagemann M."/>
            <person name="Harholt J."/>
            <person name="Dunand C."/>
            <person name="Zachgo S."/>
            <person name="Langdale J."/>
            <person name="Maumus F."/>
            <person name="Straeten D.V.D."/>
            <person name="Gould S.B."/>
            <person name="Rensing S.A."/>
        </authorList>
    </citation>
    <scope>NUCLEOTIDE SEQUENCE [LARGE SCALE GENOMIC DNA]</scope>
    <source>
        <strain evidence="3 4">S276</strain>
    </source>
</reference>
<dbReference type="Gramene" id="GBG81571">
    <property type="protein sequence ID" value="GBG81571"/>
    <property type="gene ID" value="CBR_g32562"/>
</dbReference>
<dbReference type="Proteomes" id="UP000265515">
    <property type="component" value="Unassembled WGS sequence"/>
</dbReference>
<dbReference type="EMBL" id="BFEA01000379">
    <property type="protein sequence ID" value="GBG81571.1"/>
    <property type="molecule type" value="Genomic_DNA"/>
</dbReference>
<dbReference type="OrthoDB" id="1961346at2759"/>
<gene>
    <name evidence="3" type="ORF">CBR_g32562</name>
</gene>
<name>A0A388LH41_CHABU</name>
<protein>
    <submittedName>
        <fullName evidence="3">Uncharacterized protein</fullName>
    </submittedName>
</protein>
<feature type="region of interest" description="Disordered" evidence="1">
    <location>
        <begin position="896"/>
        <end position="915"/>
    </location>
</feature>
<organism evidence="3 4">
    <name type="scientific">Chara braunii</name>
    <name type="common">Braun's stonewort</name>
    <dbReference type="NCBI Taxonomy" id="69332"/>
    <lineage>
        <taxon>Eukaryota</taxon>
        <taxon>Viridiplantae</taxon>
        <taxon>Streptophyta</taxon>
        <taxon>Charophyceae</taxon>
        <taxon>Charales</taxon>
        <taxon>Characeae</taxon>
        <taxon>Chara</taxon>
    </lineage>
</organism>
<sequence>MGNLLPVDAVDLSRAAAIDRLLYRRIHGLSGTAEPGGNGLDFDLVCDTTMDLPPPSAGVKSRMERLILLEHVERVVGWLVLTVVLIILGSFGGSMEGAAFWLCVGVLVVETMLKLTRMFVQDYVASGVRCSFVMLQFAEDSSRYHSYLAAVWFLRVSGILSQGVLAGTLAGRVTSQKALPIEDPSKDRLLETIHCCYGVVFLEVVISLFIVWLNSFHSTPFSLVLGLKRLVSSRAAPLCRSSTDTWTPDAVPESREAIRSLPRAIRESRAIEDLSALVWYLHCKQHPLLPAVCAYQTDGNCGLPGHWFLTVEQLLKRAFGPRSRYRKKSLFPDMQSNGVDMDQEMALDALARFAKSRDRHVCDLIVREDGTGIRELCKIVDGHRSAGCRERAVAVLSHLSQISRRERESGMADPYDPLRPLDHLQVSGLGFHMLNALVSSDSPHVRENAAAALFVLCERYRLQEVMFCGEQGKILFEEMATMTAGGKLTDAGCEYTFRVFGMVLHRHVPYAHSVRLEEVQSFTQLSAASQSPKIEWKTPRREVIFGVHHRHSCLKYEQSCILPPRGAFRESRALPLIVDFSVAPWGSQLCAFNLAHVFLCYHALGSHHLFPFEVAELTRLLHMRFERLPINMVYVLVAFCDLFLRYFSDDHLPLDGPDRRVEIQIDRDIVPRLITQERRRLVTNLVRFIDYLSSILPLEPSWQDFMTNIHQDDHDRFPILDGFIDHLSAIKPYEDSWRDFMTFIYHDHSRLPTLTRAYRSPARLLSYLLANHFDLLSDEIDEVFIETQSNSRPALLKGSKEHATMWWWLAYLIVEKEESRNTKLNACMALTRLATHRGNCLLPNAVKPWRSVLKFHSVHDCAILNEPAFQRLAGVLRNHLPGFGLEPHVVGIDSSKSVSQAGQRPGASSSREASADVQMLACGILSPND</sequence>
<dbReference type="InterPro" id="IPR016024">
    <property type="entry name" value="ARM-type_fold"/>
</dbReference>
<feature type="compositionally biased region" description="Polar residues" evidence="1">
    <location>
        <begin position="896"/>
        <end position="912"/>
    </location>
</feature>
<evidence type="ECO:0000313" key="3">
    <source>
        <dbReference type="EMBL" id="GBG81571.1"/>
    </source>
</evidence>
<dbReference type="InterPro" id="IPR011989">
    <property type="entry name" value="ARM-like"/>
</dbReference>
<comment type="caution">
    <text evidence="3">The sequence shown here is derived from an EMBL/GenBank/DDBJ whole genome shotgun (WGS) entry which is preliminary data.</text>
</comment>
<dbReference type="Gene3D" id="1.25.10.10">
    <property type="entry name" value="Leucine-rich Repeat Variant"/>
    <property type="match status" value="1"/>
</dbReference>